<dbReference type="EMBL" id="DS547193">
    <property type="protein sequence ID" value="EDQ98821.1"/>
    <property type="molecule type" value="Genomic_DNA"/>
</dbReference>
<evidence type="ECO:0000256" key="1">
    <source>
        <dbReference type="SAM" id="MobiDB-lite"/>
    </source>
</evidence>
<reference evidence="2 3" key="1">
    <citation type="journal article" date="2008" name="Nature">
        <title>The genome of Laccaria bicolor provides insights into mycorrhizal symbiosis.</title>
        <authorList>
            <person name="Martin F."/>
            <person name="Aerts A."/>
            <person name="Ahren D."/>
            <person name="Brun A."/>
            <person name="Danchin E.G.J."/>
            <person name="Duchaussoy F."/>
            <person name="Gibon J."/>
            <person name="Kohler A."/>
            <person name="Lindquist E."/>
            <person name="Pereda V."/>
            <person name="Salamov A."/>
            <person name="Shapiro H.J."/>
            <person name="Wuyts J."/>
            <person name="Blaudez D."/>
            <person name="Buee M."/>
            <person name="Brokstein P."/>
            <person name="Canbaeck B."/>
            <person name="Cohen D."/>
            <person name="Courty P.E."/>
            <person name="Coutinho P.M."/>
            <person name="Delaruelle C."/>
            <person name="Detter J.C."/>
            <person name="Deveau A."/>
            <person name="DiFazio S."/>
            <person name="Duplessis S."/>
            <person name="Fraissinet-Tachet L."/>
            <person name="Lucic E."/>
            <person name="Frey-Klett P."/>
            <person name="Fourrey C."/>
            <person name="Feussner I."/>
            <person name="Gay G."/>
            <person name="Grimwood J."/>
            <person name="Hoegger P.J."/>
            <person name="Jain P."/>
            <person name="Kilaru S."/>
            <person name="Labbe J."/>
            <person name="Lin Y.C."/>
            <person name="Legue V."/>
            <person name="Le Tacon F."/>
            <person name="Marmeisse R."/>
            <person name="Melayah D."/>
            <person name="Montanini B."/>
            <person name="Muratet M."/>
            <person name="Nehls U."/>
            <person name="Niculita-Hirzel H."/>
            <person name="Oudot-Le Secq M.P."/>
            <person name="Peter M."/>
            <person name="Quesneville H."/>
            <person name="Rajashekar B."/>
            <person name="Reich M."/>
            <person name="Rouhier N."/>
            <person name="Schmutz J."/>
            <person name="Yin T."/>
            <person name="Chalot M."/>
            <person name="Henrissat B."/>
            <person name="Kuees U."/>
            <person name="Lucas S."/>
            <person name="Van de Peer Y."/>
            <person name="Podila G.K."/>
            <person name="Polle A."/>
            <person name="Pukkila P.J."/>
            <person name="Richardson P.M."/>
            <person name="Rouze P."/>
            <person name="Sanders I.R."/>
            <person name="Stajich J.E."/>
            <person name="Tunlid A."/>
            <person name="Tuskan G."/>
            <person name="Grigoriev I.V."/>
        </authorList>
    </citation>
    <scope>NUCLEOTIDE SEQUENCE [LARGE SCALE GENOMIC DNA]</scope>
    <source>
        <strain evidence="3">S238N-H82 / ATCC MYA-4686</strain>
    </source>
</reference>
<proteinExistence type="predicted"/>
<dbReference type="InParanoid" id="B0E2W3"/>
<name>B0E2W3_LACBS</name>
<evidence type="ECO:0000313" key="2">
    <source>
        <dbReference type="EMBL" id="EDQ98821.1"/>
    </source>
</evidence>
<sequence length="85" mass="9394">MQRHQHYQCNVVNATSSTPSMQHRRRCQCNVVNQQSTSSMSPSTSSLTTGLASLTPGRSNAMHTRCTHKRAQQRAVSATFCPTTQ</sequence>
<protein>
    <submittedName>
        <fullName evidence="2">Predicted protein</fullName>
    </submittedName>
</protein>
<dbReference type="GeneID" id="6086181"/>
<feature type="region of interest" description="Disordered" evidence="1">
    <location>
        <begin position="34"/>
        <end position="70"/>
    </location>
</feature>
<dbReference type="RefSeq" id="XP_001890531.1">
    <property type="nucleotide sequence ID" value="XM_001890496.1"/>
</dbReference>
<dbReference type="AlphaFoldDB" id="B0E2W3"/>
<dbReference type="Proteomes" id="UP000001194">
    <property type="component" value="Unassembled WGS sequence"/>
</dbReference>
<dbReference type="HOGENOM" id="CLU_2513016_0_0_1"/>
<keyword evidence="3" id="KW-1185">Reference proteome</keyword>
<feature type="compositionally biased region" description="Low complexity" evidence="1">
    <location>
        <begin position="36"/>
        <end position="55"/>
    </location>
</feature>
<accession>B0E2W3</accession>
<dbReference type="KEGG" id="lbc:LACBIDRAFT_296129"/>
<evidence type="ECO:0000313" key="3">
    <source>
        <dbReference type="Proteomes" id="UP000001194"/>
    </source>
</evidence>
<organism evidence="3">
    <name type="scientific">Laccaria bicolor (strain S238N-H82 / ATCC MYA-4686)</name>
    <name type="common">Bicoloured deceiver</name>
    <name type="synonym">Laccaria laccata var. bicolor</name>
    <dbReference type="NCBI Taxonomy" id="486041"/>
    <lineage>
        <taxon>Eukaryota</taxon>
        <taxon>Fungi</taxon>
        <taxon>Dikarya</taxon>
        <taxon>Basidiomycota</taxon>
        <taxon>Agaricomycotina</taxon>
        <taxon>Agaricomycetes</taxon>
        <taxon>Agaricomycetidae</taxon>
        <taxon>Agaricales</taxon>
        <taxon>Agaricineae</taxon>
        <taxon>Hydnangiaceae</taxon>
        <taxon>Laccaria</taxon>
    </lineage>
</organism>
<gene>
    <name evidence="2" type="ORF">LACBIDRAFT_296129</name>
</gene>